<evidence type="ECO:0000259" key="2">
    <source>
        <dbReference type="Pfam" id="PF01425"/>
    </source>
</evidence>
<keyword evidence="5" id="KW-1185">Reference proteome</keyword>
<dbReference type="GO" id="GO:0006352">
    <property type="term" value="P:DNA-templated transcription initiation"/>
    <property type="evidence" value="ECO:0007669"/>
    <property type="project" value="InterPro"/>
</dbReference>
<dbReference type="EMBL" id="CAMKVN010000008">
    <property type="protein sequence ID" value="CAI2161609.1"/>
    <property type="molecule type" value="Genomic_DNA"/>
</dbReference>
<evidence type="ECO:0000259" key="3">
    <source>
        <dbReference type="Pfam" id="PF04542"/>
    </source>
</evidence>
<dbReference type="SUPFAM" id="SSF75304">
    <property type="entry name" value="Amidase signature (AS) enzymes"/>
    <property type="match status" value="1"/>
</dbReference>
<evidence type="ECO:0000256" key="1">
    <source>
        <dbReference type="ARBA" id="ARBA00009199"/>
    </source>
</evidence>
<dbReference type="GO" id="GO:0003824">
    <property type="term" value="F:catalytic activity"/>
    <property type="evidence" value="ECO:0007669"/>
    <property type="project" value="InterPro"/>
</dbReference>
<dbReference type="PROSITE" id="PS00571">
    <property type="entry name" value="AMIDASES"/>
    <property type="match status" value="1"/>
</dbReference>
<accession>A0A9W4SAU0</accession>
<evidence type="ECO:0000313" key="4">
    <source>
        <dbReference type="EMBL" id="CAI2161609.1"/>
    </source>
</evidence>
<dbReference type="Proteomes" id="UP001153678">
    <property type="component" value="Unassembled WGS sequence"/>
</dbReference>
<sequence length="622" mass="70101">MNKNITPEPKKKLKKLSREEERRLLVLGKKGLKLHSEGKKVPAQSSEAISKLIYYNQNLIKYMVRRYSFSFYSGQIDYEDLVAEGTISLLKAIEKFDLNSKFLFDTYAANKHKKDVVFYDSSYQNQDEQNKSYSLIDTLDDSENLKVDNEQIRQRDTSIQVNSLINLLEDKEKILLIRLSHKIVPTNLLDIYYIAEKSEQEELKKSVKMGRKKDLNVLAGYSLQEKAISNLPIVKKYLTMFTKDYKFSELTGVLNKSENLLRKLKKESFKRLQELTEERNGFQPNEDATAVKLLKKKGYICLGKADLDEFACGGSGLLANKGALTNPYNSQHIVGGSSSGSAVAVAQNLVPFALGSDTGGSVRCPAAYCGIVGFKPSYGLISRYGLIPFVSSLDTIGILASRVETVKKVFSVLNQKDSRDLLTLTKKKKVKFLKKTKKIAIIQGLEEHLEKNFKKLYHQTINVLEKEGYRVEEVELPKELKENLQITYLIISCSELLSHLNSLQGVTYGTKENNSIFEKRNNFLGQEVKKRLLIGAYFLENLDMNSSAPKINEISSAFAGSQIIHWSDNLLLLANFAGIPSLSLPIGVVKGLPVSMNVNAAYGDDRELLEIAELLGRKIKFH</sequence>
<reference evidence="4" key="1">
    <citation type="submission" date="2022-08" db="EMBL/GenBank/DDBJ databases">
        <authorList>
            <person name="Kallberg Y."/>
            <person name="Tangrot J."/>
            <person name="Rosling A."/>
        </authorList>
    </citation>
    <scope>NUCLEOTIDE SEQUENCE</scope>
    <source>
        <strain evidence="4">Wild A</strain>
    </source>
</reference>
<dbReference type="Gene3D" id="3.90.1300.10">
    <property type="entry name" value="Amidase signature (AS) domain"/>
    <property type="match status" value="1"/>
</dbReference>
<gene>
    <name evidence="4" type="ORF">FWILDA_LOCUS137</name>
</gene>
<dbReference type="InterPro" id="IPR020556">
    <property type="entry name" value="Amidase_CS"/>
</dbReference>
<dbReference type="InterPro" id="IPR000120">
    <property type="entry name" value="Amidase"/>
</dbReference>
<dbReference type="SUPFAM" id="SSF88946">
    <property type="entry name" value="Sigma2 domain of RNA polymerase sigma factors"/>
    <property type="match status" value="1"/>
</dbReference>
<dbReference type="PANTHER" id="PTHR11895:SF151">
    <property type="entry name" value="GLUTAMYL-TRNA(GLN) AMIDOTRANSFERASE SUBUNIT A"/>
    <property type="match status" value="1"/>
</dbReference>
<name>A0A9W4SAU0_9GLOM</name>
<comment type="similarity">
    <text evidence="1">Belongs to the amidase family.</text>
</comment>
<dbReference type="OrthoDB" id="2434371at2759"/>
<feature type="domain" description="Amidase" evidence="2">
    <location>
        <begin position="281"/>
        <end position="545"/>
    </location>
</feature>
<feature type="domain" description="RNA polymerase sigma-70 region 2" evidence="3">
    <location>
        <begin position="55"/>
        <end position="108"/>
    </location>
</feature>
<dbReference type="InterPro" id="IPR023631">
    <property type="entry name" value="Amidase_dom"/>
</dbReference>
<proteinExistence type="inferred from homology"/>
<dbReference type="GO" id="GO:0003700">
    <property type="term" value="F:DNA-binding transcription factor activity"/>
    <property type="evidence" value="ECO:0007669"/>
    <property type="project" value="InterPro"/>
</dbReference>
<dbReference type="InterPro" id="IPR013325">
    <property type="entry name" value="RNA_pol_sigma_r2"/>
</dbReference>
<dbReference type="InterPro" id="IPR007627">
    <property type="entry name" value="RNA_pol_sigma70_r2"/>
</dbReference>
<dbReference type="Pfam" id="PF04542">
    <property type="entry name" value="Sigma70_r2"/>
    <property type="match status" value="1"/>
</dbReference>
<dbReference type="Pfam" id="PF01425">
    <property type="entry name" value="Amidase"/>
    <property type="match status" value="1"/>
</dbReference>
<evidence type="ECO:0000313" key="5">
    <source>
        <dbReference type="Proteomes" id="UP001153678"/>
    </source>
</evidence>
<dbReference type="InterPro" id="IPR036928">
    <property type="entry name" value="AS_sf"/>
</dbReference>
<dbReference type="PANTHER" id="PTHR11895">
    <property type="entry name" value="TRANSAMIDASE"/>
    <property type="match status" value="1"/>
</dbReference>
<organism evidence="4 5">
    <name type="scientific">Funneliformis geosporum</name>
    <dbReference type="NCBI Taxonomy" id="1117311"/>
    <lineage>
        <taxon>Eukaryota</taxon>
        <taxon>Fungi</taxon>
        <taxon>Fungi incertae sedis</taxon>
        <taxon>Mucoromycota</taxon>
        <taxon>Glomeromycotina</taxon>
        <taxon>Glomeromycetes</taxon>
        <taxon>Glomerales</taxon>
        <taxon>Glomeraceae</taxon>
        <taxon>Funneliformis</taxon>
    </lineage>
</organism>
<dbReference type="Gene3D" id="1.10.1740.10">
    <property type="match status" value="1"/>
</dbReference>
<protein>
    <submittedName>
        <fullName evidence="4">15270_t:CDS:1</fullName>
    </submittedName>
</protein>
<dbReference type="AlphaFoldDB" id="A0A9W4SAU0"/>
<comment type="caution">
    <text evidence="4">The sequence shown here is derived from an EMBL/GenBank/DDBJ whole genome shotgun (WGS) entry which is preliminary data.</text>
</comment>